<evidence type="ECO:0000256" key="13">
    <source>
        <dbReference type="SAM" id="SignalP"/>
    </source>
</evidence>
<dbReference type="SMART" id="SM00013">
    <property type="entry name" value="LRRNT"/>
    <property type="match status" value="1"/>
</dbReference>
<evidence type="ECO:0000256" key="8">
    <source>
        <dbReference type="ARBA" id="ARBA00023157"/>
    </source>
</evidence>
<feature type="disulfide bond" evidence="11">
    <location>
        <begin position="320"/>
        <end position="353"/>
    </location>
</feature>
<feature type="disulfide bond" evidence="11">
    <location>
        <begin position="66"/>
        <end position="75"/>
    </location>
</feature>
<dbReference type="InterPro" id="IPR032675">
    <property type="entry name" value="LRR_dom_sf"/>
</dbReference>
<dbReference type="GeneTree" id="ENSGT00940000157444"/>
<dbReference type="Pfam" id="PF13855">
    <property type="entry name" value="LRR_8"/>
    <property type="match status" value="2"/>
</dbReference>
<dbReference type="InterPro" id="IPR000372">
    <property type="entry name" value="LRRNT"/>
</dbReference>
<evidence type="ECO:0000256" key="2">
    <source>
        <dbReference type="ARBA" id="ARBA00009811"/>
    </source>
</evidence>
<evidence type="ECO:0000313" key="16">
    <source>
        <dbReference type="Proteomes" id="UP000264800"/>
    </source>
</evidence>
<feature type="compositionally biased region" description="Acidic residues" evidence="12">
    <location>
        <begin position="36"/>
        <end position="61"/>
    </location>
</feature>
<dbReference type="RefSeq" id="XP_037831180.1">
    <property type="nucleotide sequence ID" value="XM_037975252.1"/>
</dbReference>
<keyword evidence="7" id="KW-0677">Repeat</keyword>
<dbReference type="InterPro" id="IPR016352">
    <property type="entry name" value="SLRP_I_decor/aspor/byglycan"/>
</dbReference>
<keyword evidence="4 10" id="KW-0272">Extracellular matrix</keyword>
<dbReference type="Ensembl" id="ENSKMAT00000014590.1">
    <property type="protein sequence ID" value="ENSKMAP00000014378.1"/>
    <property type="gene ID" value="ENSKMAG00000010763.1"/>
</dbReference>
<reference evidence="15" key="2">
    <citation type="submission" date="2025-09" db="UniProtKB">
        <authorList>
            <consortium name="Ensembl"/>
        </authorList>
    </citation>
    <scope>IDENTIFICATION</scope>
</reference>
<reference evidence="15" key="1">
    <citation type="submission" date="2025-08" db="UniProtKB">
        <authorList>
            <consortium name="Ensembl"/>
        </authorList>
    </citation>
    <scope>IDENTIFICATION</scope>
</reference>
<evidence type="ECO:0000256" key="1">
    <source>
        <dbReference type="ARBA" id="ARBA00004498"/>
    </source>
</evidence>
<sequence>MKFVLLFCLLAFGHTKPYQPVNIMDFMKNYDIMMADSDDDDDSDEEDDDDDEDDDDYDDEDCPAHCRCSPQVLQCSDQGLISVPEKISEDTVIIDLQNNDITEIKEDDFKGLKRLYGLFLINNKISKIHPKAFRNMDHLRLLYLSYNQLTEIPANLPPNIIELRFHENEINRIQKDAFKGLRKLHVLELGANPLANSGIELGAFNDLSALYIGMAEAKLTAVPKSLPSSITELSLDYNKISKVEVEDFMRYKNLQRLGLAFNSIKFVENGSLASVPNVREIHLNNNRLKKVPPGLGSLRFLQVVFLHANKISSVGYNDFCPTSLSVKKTPYATISLFANPVKHYSIQPAAFRCVSSWRGVQFGNHRK</sequence>
<evidence type="ECO:0000313" key="15">
    <source>
        <dbReference type="Ensembl" id="ENSKMAP00000014378.1"/>
    </source>
</evidence>
<dbReference type="GeneID" id="108229016"/>
<keyword evidence="6 13" id="KW-0732">Signal</keyword>
<dbReference type="KEGG" id="kmr:108229016"/>
<dbReference type="PANTHER" id="PTHR45712">
    <property type="entry name" value="AGAP008170-PA"/>
    <property type="match status" value="1"/>
</dbReference>
<dbReference type="OrthoDB" id="1111193at2759"/>
<evidence type="ECO:0000256" key="6">
    <source>
        <dbReference type="ARBA" id="ARBA00022729"/>
    </source>
</evidence>
<feature type="disulfide bond" evidence="11">
    <location>
        <begin position="62"/>
        <end position="68"/>
    </location>
</feature>
<keyword evidence="8 11" id="KW-1015">Disulfide bond</keyword>
<dbReference type="CTD" id="54829"/>
<evidence type="ECO:0000256" key="5">
    <source>
        <dbReference type="ARBA" id="ARBA00022614"/>
    </source>
</evidence>
<evidence type="ECO:0000256" key="3">
    <source>
        <dbReference type="ARBA" id="ARBA00022525"/>
    </source>
</evidence>
<organism evidence="15 16">
    <name type="scientific">Kryptolebias marmoratus</name>
    <name type="common">Mangrove killifish</name>
    <name type="synonym">Rivulus marmoratus</name>
    <dbReference type="NCBI Taxonomy" id="37003"/>
    <lineage>
        <taxon>Eukaryota</taxon>
        <taxon>Metazoa</taxon>
        <taxon>Chordata</taxon>
        <taxon>Craniata</taxon>
        <taxon>Vertebrata</taxon>
        <taxon>Euteleostomi</taxon>
        <taxon>Actinopterygii</taxon>
        <taxon>Neopterygii</taxon>
        <taxon>Teleostei</taxon>
        <taxon>Neoteleostei</taxon>
        <taxon>Acanthomorphata</taxon>
        <taxon>Ovalentaria</taxon>
        <taxon>Atherinomorphae</taxon>
        <taxon>Cyprinodontiformes</taxon>
        <taxon>Rivulidae</taxon>
        <taxon>Kryptolebias</taxon>
    </lineage>
</organism>
<dbReference type="AlphaFoldDB" id="A0A3Q3ACT0"/>
<dbReference type="InterPro" id="IPR001611">
    <property type="entry name" value="Leu-rich_rpt"/>
</dbReference>
<dbReference type="InterPro" id="IPR050333">
    <property type="entry name" value="SLRP"/>
</dbReference>
<evidence type="ECO:0000256" key="11">
    <source>
        <dbReference type="PIRSR" id="PIRSR002490-1"/>
    </source>
</evidence>
<keyword evidence="9" id="KW-0325">Glycoprotein</keyword>
<dbReference type="OMA" id="INDFCPT"/>
<dbReference type="PIRSF" id="PIRSF002490">
    <property type="entry name" value="SLRP_I"/>
    <property type="match status" value="1"/>
</dbReference>
<dbReference type="PROSITE" id="PS51450">
    <property type="entry name" value="LRR"/>
    <property type="match status" value="1"/>
</dbReference>
<comment type="similarity">
    <text evidence="2 10">Belongs to the small leucine-rich proteoglycan (SLRP) family. SLRP class I subfamily.</text>
</comment>
<accession>A0A3Q3ACT0</accession>
<feature type="domain" description="LRRNT" evidence="14">
    <location>
        <begin position="61"/>
        <end position="93"/>
    </location>
</feature>
<name>A0A3Q3ACT0_KRYMA</name>
<dbReference type="SMART" id="SM00369">
    <property type="entry name" value="LRR_TYP"/>
    <property type="match status" value="6"/>
</dbReference>
<evidence type="ECO:0000259" key="14">
    <source>
        <dbReference type="SMART" id="SM00013"/>
    </source>
</evidence>
<dbReference type="SUPFAM" id="SSF52058">
    <property type="entry name" value="L domain-like"/>
    <property type="match status" value="1"/>
</dbReference>
<dbReference type="InterPro" id="IPR003591">
    <property type="entry name" value="Leu-rich_rpt_typical-subtyp"/>
</dbReference>
<feature type="chain" id="PRO_5018591009" description="Asporin" evidence="13">
    <location>
        <begin position="16"/>
        <end position="367"/>
    </location>
</feature>
<evidence type="ECO:0000256" key="12">
    <source>
        <dbReference type="SAM" id="MobiDB-lite"/>
    </source>
</evidence>
<dbReference type="GO" id="GO:0005615">
    <property type="term" value="C:extracellular space"/>
    <property type="evidence" value="ECO:0007669"/>
    <property type="project" value="TreeGrafter"/>
</dbReference>
<dbReference type="PANTHER" id="PTHR45712:SF2">
    <property type="entry name" value="ASPORIN"/>
    <property type="match status" value="1"/>
</dbReference>
<feature type="region of interest" description="Disordered" evidence="12">
    <location>
        <begin position="35"/>
        <end position="61"/>
    </location>
</feature>
<evidence type="ECO:0000256" key="9">
    <source>
        <dbReference type="ARBA" id="ARBA00023180"/>
    </source>
</evidence>
<evidence type="ECO:0000256" key="7">
    <source>
        <dbReference type="ARBA" id="ARBA00022737"/>
    </source>
</evidence>
<feature type="signal peptide" evidence="13">
    <location>
        <begin position="1"/>
        <end position="15"/>
    </location>
</feature>
<evidence type="ECO:0000256" key="4">
    <source>
        <dbReference type="ARBA" id="ARBA00022530"/>
    </source>
</evidence>
<keyword evidence="16" id="KW-1185">Reference proteome</keyword>
<proteinExistence type="inferred from homology"/>
<dbReference type="STRING" id="37003.ENSKMAP00000014378"/>
<keyword evidence="3" id="KW-0964">Secreted</keyword>
<dbReference type="Gene3D" id="3.80.10.10">
    <property type="entry name" value="Ribonuclease Inhibitor"/>
    <property type="match status" value="1"/>
</dbReference>
<evidence type="ECO:0000256" key="10">
    <source>
        <dbReference type="PIRNR" id="PIRNR002490"/>
    </source>
</evidence>
<protein>
    <recommendedName>
        <fullName evidence="10">Asporin</fullName>
    </recommendedName>
</protein>
<keyword evidence="5" id="KW-0433">Leucine-rich repeat</keyword>
<dbReference type="Proteomes" id="UP000264800">
    <property type="component" value="Unplaced"/>
</dbReference>
<comment type="subcellular location">
    <subcellularLocation>
        <location evidence="1 10">Secreted</location>
        <location evidence="1 10">Extracellular space</location>
        <location evidence="1 10">Extracellular matrix</location>
    </subcellularLocation>
</comment>